<sequence>MKDVLGANRRDFLASGAGVAAVLAGAPDIVLAQAGGGASQGTADAVGGGAPASVAAAEAAVERHAEAILRISREVWALAELSIVEIESARVHLRELAAAGFRTVSRGTSGYPTAFVSEWTQGAGGPVIALLPEYDALPGLGNAAEPRQAPAPNGRTEGHGCGHNMLGAGCTGAALALKTMMEATGAPGTVRVYGCASEEAQGAKVYFVRDGLFDDVDAALAWHPAPFAAVGEVATSANMAVKIRFNGRTAHAGNTPWDGRSALKAAELFGAGLQFMREHVLPTTRLHYVYESAGVAPNIVPDFAQVWLTIRAANGRDLKAVVDWARQVAEGAALMTQTAAEFDPYYGMHELLPNAPLIGLMHRHMTARPPVWTDAEQAFARACQREMGLPDAGLATAVAPPVPPTKVGGSSDLGDISKVAPLGAFAWPTAGLGTSLHTWAITACAGMSIGDRAALDTARILAGAGLDLMTDPELRAAARDDLDRRMAGETFVPLLPADRAEPLGLPDWLRKTGLDELTAFDLDP</sequence>
<dbReference type="RefSeq" id="WP_093249657.1">
    <property type="nucleotide sequence ID" value="NZ_FNQM01000002.1"/>
</dbReference>
<dbReference type="InterPro" id="IPR052030">
    <property type="entry name" value="Peptidase_M20/M20A_hydrolases"/>
</dbReference>
<dbReference type="GO" id="GO:0005737">
    <property type="term" value="C:cytoplasm"/>
    <property type="evidence" value="ECO:0007669"/>
    <property type="project" value="TreeGrafter"/>
</dbReference>
<dbReference type="InterPro" id="IPR017145">
    <property type="entry name" value="Aminobenzoyl-glu_utiliz_pB"/>
</dbReference>
<dbReference type="PANTHER" id="PTHR30575:SF0">
    <property type="entry name" value="XAA-ARG DIPEPTIDASE"/>
    <property type="match status" value="1"/>
</dbReference>
<dbReference type="PANTHER" id="PTHR30575">
    <property type="entry name" value="PEPTIDASE M20"/>
    <property type="match status" value="1"/>
</dbReference>
<dbReference type="GO" id="GO:0046657">
    <property type="term" value="P:folic acid catabolic process"/>
    <property type="evidence" value="ECO:0007669"/>
    <property type="project" value="TreeGrafter"/>
</dbReference>
<protein>
    <submittedName>
        <fullName evidence="2">Aminobenzoyl-glutamate utilization protein B</fullName>
    </submittedName>
</protein>
<dbReference type="EMBL" id="FNQM01000002">
    <property type="protein sequence ID" value="SEA00048.1"/>
    <property type="molecule type" value="Genomic_DNA"/>
</dbReference>
<gene>
    <name evidence="2" type="ORF">SAMN05444370_102471</name>
</gene>
<dbReference type="Pfam" id="PF07687">
    <property type="entry name" value="M20_dimer"/>
    <property type="match status" value="1"/>
</dbReference>
<dbReference type="SUPFAM" id="SSF53187">
    <property type="entry name" value="Zn-dependent exopeptidases"/>
    <property type="match status" value="1"/>
</dbReference>
<dbReference type="PIRSF" id="PIRSF037227">
    <property type="entry name" value="Aminobenzoyl-glu_utiliz_pB"/>
    <property type="match status" value="1"/>
</dbReference>
<evidence type="ECO:0000259" key="1">
    <source>
        <dbReference type="Pfam" id="PF07687"/>
    </source>
</evidence>
<dbReference type="OrthoDB" id="9781032at2"/>
<keyword evidence="3" id="KW-1185">Reference proteome</keyword>
<dbReference type="STRING" id="89524.SAMN05444370_102471"/>
<dbReference type="InterPro" id="IPR006311">
    <property type="entry name" value="TAT_signal"/>
</dbReference>
<proteinExistence type="predicted"/>
<dbReference type="GO" id="GO:0016805">
    <property type="term" value="F:dipeptidase activity"/>
    <property type="evidence" value="ECO:0007669"/>
    <property type="project" value="TreeGrafter"/>
</dbReference>
<dbReference type="PROSITE" id="PS51318">
    <property type="entry name" value="TAT"/>
    <property type="match status" value="1"/>
</dbReference>
<dbReference type="SUPFAM" id="SSF55031">
    <property type="entry name" value="Bacterial exopeptidase dimerisation domain"/>
    <property type="match status" value="1"/>
</dbReference>
<dbReference type="InterPro" id="IPR036264">
    <property type="entry name" value="Bact_exopeptidase_dim_dom"/>
</dbReference>
<feature type="domain" description="Peptidase M20 dimerisation" evidence="1">
    <location>
        <begin position="238"/>
        <end position="330"/>
    </location>
</feature>
<dbReference type="NCBIfam" id="TIGR01891">
    <property type="entry name" value="amidohydrolases"/>
    <property type="match status" value="1"/>
</dbReference>
<reference evidence="2 3" key="1">
    <citation type="submission" date="2016-10" db="EMBL/GenBank/DDBJ databases">
        <authorList>
            <person name="de Groot N.N."/>
        </authorList>
    </citation>
    <scope>NUCLEOTIDE SEQUENCE [LARGE SCALE GENOMIC DNA]</scope>
    <source>
        <strain evidence="2 3">DSM 15345</strain>
    </source>
</reference>
<accession>A0A1H3XND6</accession>
<dbReference type="Gene3D" id="3.30.70.360">
    <property type="match status" value="1"/>
</dbReference>
<dbReference type="InterPro" id="IPR011650">
    <property type="entry name" value="Peptidase_M20_dimer"/>
</dbReference>
<dbReference type="Gene3D" id="3.40.630.10">
    <property type="entry name" value="Zn peptidases"/>
    <property type="match status" value="1"/>
</dbReference>
<evidence type="ECO:0000313" key="2">
    <source>
        <dbReference type="EMBL" id="SEA00048.1"/>
    </source>
</evidence>
<evidence type="ECO:0000313" key="3">
    <source>
        <dbReference type="Proteomes" id="UP000198703"/>
    </source>
</evidence>
<name>A0A1H3XND6_9RHOB</name>
<dbReference type="Proteomes" id="UP000198703">
    <property type="component" value="Unassembled WGS sequence"/>
</dbReference>
<organism evidence="2 3">
    <name type="scientific">Rubrimonas cliftonensis</name>
    <dbReference type="NCBI Taxonomy" id="89524"/>
    <lineage>
        <taxon>Bacteria</taxon>
        <taxon>Pseudomonadati</taxon>
        <taxon>Pseudomonadota</taxon>
        <taxon>Alphaproteobacteria</taxon>
        <taxon>Rhodobacterales</taxon>
        <taxon>Paracoccaceae</taxon>
        <taxon>Rubrimonas</taxon>
    </lineage>
</organism>
<dbReference type="AlphaFoldDB" id="A0A1H3XND6"/>
<dbReference type="GO" id="GO:0071713">
    <property type="term" value="F:para-aminobenzoyl-glutamate hydrolase activity"/>
    <property type="evidence" value="ECO:0007669"/>
    <property type="project" value="TreeGrafter"/>
</dbReference>
<dbReference type="InterPro" id="IPR017439">
    <property type="entry name" value="Amidohydrolase"/>
</dbReference>